<dbReference type="EMBL" id="CM022224">
    <property type="protein sequence ID" value="KAF7066146.1"/>
    <property type="molecule type" value="Genomic_DNA"/>
</dbReference>
<organism evidence="2">
    <name type="scientific">Triticum aestivum</name>
    <name type="common">Wheat</name>
    <dbReference type="NCBI Taxonomy" id="4565"/>
    <lineage>
        <taxon>Eukaryota</taxon>
        <taxon>Viridiplantae</taxon>
        <taxon>Streptophyta</taxon>
        <taxon>Embryophyta</taxon>
        <taxon>Tracheophyta</taxon>
        <taxon>Spermatophyta</taxon>
        <taxon>Magnoliopsida</taxon>
        <taxon>Liliopsida</taxon>
        <taxon>Poales</taxon>
        <taxon>Poaceae</taxon>
        <taxon>BOP clade</taxon>
        <taxon>Pooideae</taxon>
        <taxon>Triticodae</taxon>
        <taxon>Triticeae</taxon>
        <taxon>Triticinae</taxon>
        <taxon>Triticum</taxon>
    </lineage>
</organism>
<feature type="region of interest" description="Disordered" evidence="1">
    <location>
        <begin position="189"/>
        <end position="212"/>
    </location>
</feature>
<feature type="region of interest" description="Disordered" evidence="1">
    <location>
        <begin position="1"/>
        <end position="121"/>
    </location>
</feature>
<sequence length="227" mass="25564">SNGLCREDGSCRLWGPDRPVDDEEPDGRHPWVVGSLPRQCRGWNSHHHDGDAALHNPERQERRREAHGLGQVPETAVAHRPPPRRRLRHRRRVQGERPDGHPRRVAGLPAGRAGAGRRARGVRLQRPPHGVHLRRCHHHAGAAAAGGAGQEHRRAPAAAHGARRRRRAALLPAAHRVARQLRRVQHRLRHHQGHGGHRHAHQNRRRHGSHRPAANARCCCFGMDQKV</sequence>
<accession>A0A9R1KTW1</accession>
<comment type="caution">
    <text evidence="2">The sequence shown here is derived from an EMBL/GenBank/DDBJ whole genome shotgun (WGS) entry which is preliminary data.</text>
</comment>
<evidence type="ECO:0000256" key="1">
    <source>
        <dbReference type="SAM" id="MobiDB-lite"/>
    </source>
</evidence>
<protein>
    <submittedName>
        <fullName evidence="2">Uncharacterized protein</fullName>
    </submittedName>
</protein>
<feature type="compositionally biased region" description="Basic and acidic residues" evidence="1">
    <location>
        <begin position="1"/>
        <end position="10"/>
    </location>
</feature>
<feature type="compositionally biased region" description="Basic and acidic residues" evidence="1">
    <location>
        <begin position="46"/>
        <end position="67"/>
    </location>
</feature>
<gene>
    <name evidence="2" type="ORF">CFC21_072179</name>
</gene>
<dbReference type="Proteomes" id="UP000815260">
    <property type="component" value="Chromosome 5B"/>
</dbReference>
<feature type="compositionally biased region" description="Basic residues" evidence="1">
    <location>
        <begin position="81"/>
        <end position="92"/>
    </location>
</feature>
<feature type="non-terminal residue" evidence="2">
    <location>
        <position position="1"/>
    </location>
</feature>
<feature type="compositionally biased region" description="Basic and acidic residues" evidence="1">
    <location>
        <begin position="93"/>
        <end position="102"/>
    </location>
</feature>
<evidence type="ECO:0000313" key="2">
    <source>
        <dbReference type="EMBL" id="KAF7066146.1"/>
    </source>
</evidence>
<dbReference type="AlphaFoldDB" id="A0A9R1KTW1"/>
<reference evidence="2" key="2">
    <citation type="submission" date="2020-03" db="EMBL/GenBank/DDBJ databases">
        <title>The second near-complete assembly of the hexaploid bread wheat (Triticum aestivum) genome.</title>
        <authorList>
            <person name="Zimin A.V."/>
            <person name="Puiu D."/>
            <person name="Shumante A."/>
            <person name="Alonge M."/>
            <person name="Salzberg S.L."/>
        </authorList>
    </citation>
    <scope>NUCLEOTIDE SEQUENCE</scope>
    <source>
        <tissue evidence="2">Leaf</tissue>
    </source>
</reference>
<reference evidence="2" key="1">
    <citation type="journal article" date="2017" name="Gigascience">
        <title>The first near-complete assembly of the hexaploid bread wheat genome, Triticum aestivum.</title>
        <authorList>
            <person name="Zimin A.V."/>
            <person name="Puiu D."/>
            <person name="Hall R."/>
            <person name="Kingan S."/>
            <person name="Clavijo B.J."/>
            <person name="Salzberg S.L."/>
        </authorList>
    </citation>
    <scope>NUCLEOTIDE SEQUENCE</scope>
    <source>
        <tissue evidence="2">Leaf</tissue>
    </source>
</reference>
<name>A0A9R1KTW1_WHEAT</name>
<proteinExistence type="predicted"/>
<feature type="compositionally biased region" description="Basic residues" evidence="1">
    <location>
        <begin position="189"/>
        <end position="210"/>
    </location>
</feature>